<dbReference type="PANTHER" id="PTHR30081:SF8">
    <property type="entry name" value="PROTEIN TRANSLOCASE SUBUNIT SECF"/>
    <property type="match status" value="1"/>
</dbReference>
<dbReference type="GO" id="GO:0065002">
    <property type="term" value="P:intracellular protein transmembrane transport"/>
    <property type="evidence" value="ECO:0007669"/>
    <property type="project" value="InterPro"/>
</dbReference>
<keyword evidence="6 9" id="KW-1133">Transmembrane helix</keyword>
<dbReference type="SUPFAM" id="SSF82866">
    <property type="entry name" value="Multidrug efflux transporter AcrB transmembrane domain"/>
    <property type="match status" value="1"/>
</dbReference>
<evidence type="ECO:0000256" key="7">
    <source>
        <dbReference type="ARBA" id="ARBA00023010"/>
    </source>
</evidence>
<dbReference type="InterPro" id="IPR024921">
    <property type="entry name" value="SecF_arc"/>
</dbReference>
<evidence type="ECO:0000256" key="2">
    <source>
        <dbReference type="ARBA" id="ARBA00022448"/>
    </source>
</evidence>
<keyword evidence="5" id="KW-0653">Protein transport</keyword>
<keyword evidence="2" id="KW-0813">Transport</keyword>
<evidence type="ECO:0000256" key="1">
    <source>
        <dbReference type="ARBA" id="ARBA00004651"/>
    </source>
</evidence>
<feature type="transmembrane region" description="Helical" evidence="9">
    <location>
        <begin position="217"/>
        <end position="239"/>
    </location>
</feature>
<dbReference type="EMBL" id="LNQE01001334">
    <property type="protein sequence ID" value="KUG19044.1"/>
    <property type="molecule type" value="Genomic_DNA"/>
</dbReference>
<keyword evidence="3" id="KW-1003">Cell membrane</keyword>
<dbReference type="PANTHER" id="PTHR30081">
    <property type="entry name" value="PROTEIN-EXPORT MEMBRANE PROTEIN SEC"/>
    <property type="match status" value="1"/>
</dbReference>
<comment type="subcellular location">
    <subcellularLocation>
        <location evidence="1">Cell membrane</location>
        <topology evidence="1">Multi-pass membrane protein</topology>
    </subcellularLocation>
</comment>
<gene>
    <name evidence="11" type="ORF">ASZ90_011249</name>
</gene>
<feature type="transmembrane region" description="Helical" evidence="9">
    <location>
        <begin position="154"/>
        <end position="178"/>
    </location>
</feature>
<evidence type="ECO:0000256" key="3">
    <source>
        <dbReference type="ARBA" id="ARBA00022475"/>
    </source>
</evidence>
<dbReference type="AlphaFoldDB" id="A0A0W8FDW0"/>
<evidence type="ECO:0000256" key="9">
    <source>
        <dbReference type="SAM" id="Phobius"/>
    </source>
</evidence>
<proteinExistence type="inferred from homology"/>
<dbReference type="NCBIfam" id="NF006354">
    <property type="entry name" value="PRK08578.1-2"/>
    <property type="match status" value="1"/>
</dbReference>
<evidence type="ECO:0000313" key="11">
    <source>
        <dbReference type="EMBL" id="KUG19044.1"/>
    </source>
</evidence>
<dbReference type="GO" id="GO:0005886">
    <property type="term" value="C:plasma membrane"/>
    <property type="evidence" value="ECO:0007669"/>
    <property type="project" value="UniProtKB-SubCell"/>
</dbReference>
<dbReference type="HAMAP" id="MF_01464_A">
    <property type="entry name" value="SecF_A"/>
    <property type="match status" value="1"/>
</dbReference>
<feature type="transmembrane region" description="Helical" evidence="9">
    <location>
        <begin position="251"/>
        <end position="278"/>
    </location>
</feature>
<dbReference type="InterPro" id="IPR048634">
    <property type="entry name" value="SecD_SecF_C"/>
</dbReference>
<evidence type="ECO:0000256" key="6">
    <source>
        <dbReference type="ARBA" id="ARBA00022989"/>
    </source>
</evidence>
<reference evidence="11" key="1">
    <citation type="journal article" date="2015" name="Proc. Natl. Acad. Sci. U.S.A.">
        <title>Networks of energetic and metabolic interactions define dynamics in microbial communities.</title>
        <authorList>
            <person name="Embree M."/>
            <person name="Liu J.K."/>
            <person name="Al-Bassam M.M."/>
            <person name="Zengler K."/>
        </authorList>
    </citation>
    <scope>NUCLEOTIDE SEQUENCE</scope>
</reference>
<protein>
    <submittedName>
        <fullName evidence="11">Protein-export membrane protein secf</fullName>
    </submittedName>
</protein>
<keyword evidence="7" id="KW-0811">Translocation</keyword>
<name>A0A0W8FDW0_9ZZZZ</name>
<evidence type="ECO:0000256" key="4">
    <source>
        <dbReference type="ARBA" id="ARBA00022692"/>
    </source>
</evidence>
<feature type="transmembrane region" description="Helical" evidence="9">
    <location>
        <begin position="128"/>
        <end position="147"/>
    </location>
</feature>
<feature type="transmembrane region" description="Helical" evidence="9">
    <location>
        <begin position="16"/>
        <end position="36"/>
    </location>
</feature>
<dbReference type="Pfam" id="PF02355">
    <property type="entry name" value="SecD_SecF_C"/>
    <property type="match status" value="1"/>
</dbReference>
<comment type="caution">
    <text evidence="11">The sequence shown here is derived from an EMBL/GenBank/DDBJ whole genome shotgun (WGS) entry which is preliminary data.</text>
</comment>
<accession>A0A0W8FDW0</accession>
<feature type="domain" description="Protein export membrane protein SecD/SecF C-terminal" evidence="10">
    <location>
        <begin position="107"/>
        <end position="279"/>
    </location>
</feature>
<evidence type="ECO:0000256" key="8">
    <source>
        <dbReference type="ARBA" id="ARBA00023136"/>
    </source>
</evidence>
<dbReference type="Gene3D" id="1.20.1640.10">
    <property type="entry name" value="Multidrug efflux transporter AcrB transmembrane domain"/>
    <property type="match status" value="1"/>
</dbReference>
<evidence type="ECO:0000256" key="5">
    <source>
        <dbReference type="ARBA" id="ARBA00022927"/>
    </source>
</evidence>
<dbReference type="InterPro" id="IPR022813">
    <property type="entry name" value="SecD/SecF_arch_bac"/>
</dbReference>
<organism evidence="11">
    <name type="scientific">hydrocarbon metagenome</name>
    <dbReference type="NCBI Taxonomy" id="938273"/>
    <lineage>
        <taxon>unclassified sequences</taxon>
        <taxon>metagenomes</taxon>
        <taxon>ecological metagenomes</taxon>
    </lineage>
</organism>
<sequence length="283" mass="30709">MEFVRYDINKYSPQQMVVLPLALLIIAFAILGFTAVSTGTPLTMGIDFAGGTAVTVFTPDSREAIESHYSDYPLISVGEGISDGKYLQFGPMSDEQFREFSTLTQARYPDAKIDQIGETFGRTLQHQALLALLFSFLGMSIVVFIAFRTAVPSFAVVFAAFSNIVITAGIMQILGIPLSLGTTAALLMLIGYSVDSDILLTSRLLKRKGKLEEKLPGAFRTGLIMTTTTLAAIAALWVVSTVGQIQIIAEIASVLFIGLGVDLMNTWLFNAGILKWYIQRGGK</sequence>
<keyword evidence="4 9" id="KW-0812">Transmembrane</keyword>
<evidence type="ECO:0000259" key="10">
    <source>
        <dbReference type="Pfam" id="PF02355"/>
    </source>
</evidence>
<keyword evidence="8 9" id="KW-0472">Membrane</keyword>